<evidence type="ECO:0000313" key="1">
    <source>
        <dbReference type="EMBL" id="HIW94843.1"/>
    </source>
</evidence>
<dbReference type="Pfam" id="PF00702">
    <property type="entry name" value="Hydrolase"/>
    <property type="match status" value="1"/>
</dbReference>
<protein>
    <submittedName>
        <fullName evidence="1">YjjG family noncanonical pyrimidine nucleotidase</fullName>
    </submittedName>
</protein>
<dbReference type="PANTHER" id="PTHR47478:SF1">
    <property type="entry name" value="PYRIMIDINE 5'-NUCLEOTIDASE YJJG"/>
    <property type="match status" value="1"/>
</dbReference>
<dbReference type="NCBIfam" id="TIGR02254">
    <property type="entry name" value="YjjG_YfnB"/>
    <property type="match status" value="1"/>
</dbReference>
<sequence>MLPYDYILFDADNTLFDFDAAEAKALDATLAHFGYPCDDVTRPLYRAVNHALWHRFNLGRISREKLLVERFAVFVRVMGGTDDPAALNRCYLDQLSRNADLIPGAEELCRALAPHCTLAIVTNGNARAQRGRFERSPLKDLIPWLFISEEVGAQKPEPRFFRAVLDAMGIQDARRAVVVGDDPYSDILGGNRAGLDTIWYHPAATPPPEGICPTAVVRTFAQLEERLLP</sequence>
<dbReference type="AlphaFoldDB" id="A0A9D1UPH3"/>
<accession>A0A9D1UPH3</accession>
<dbReference type="InterPro" id="IPR023198">
    <property type="entry name" value="PGP-like_dom2"/>
</dbReference>
<dbReference type="InterPro" id="IPR006439">
    <property type="entry name" value="HAD-SF_hydro_IA"/>
</dbReference>
<dbReference type="SFLD" id="SFLDG01129">
    <property type="entry name" value="C1.5:_HAD__Beta-PGM__Phosphata"/>
    <property type="match status" value="1"/>
</dbReference>
<comment type="caution">
    <text evidence="1">The sequence shown here is derived from an EMBL/GenBank/DDBJ whole genome shotgun (WGS) entry which is preliminary data.</text>
</comment>
<evidence type="ECO:0000313" key="2">
    <source>
        <dbReference type="Proteomes" id="UP000824192"/>
    </source>
</evidence>
<dbReference type="SUPFAM" id="SSF56784">
    <property type="entry name" value="HAD-like"/>
    <property type="match status" value="1"/>
</dbReference>
<gene>
    <name evidence="1" type="ORF">H9868_09955</name>
</gene>
<reference evidence="1" key="2">
    <citation type="submission" date="2021-04" db="EMBL/GenBank/DDBJ databases">
        <authorList>
            <person name="Gilroy R."/>
        </authorList>
    </citation>
    <scope>NUCLEOTIDE SEQUENCE</scope>
    <source>
        <strain evidence="1">ChiGjej6B6-1540</strain>
    </source>
</reference>
<dbReference type="PANTHER" id="PTHR47478">
    <property type="match status" value="1"/>
</dbReference>
<reference evidence="1" key="1">
    <citation type="journal article" date="2021" name="PeerJ">
        <title>Extensive microbial diversity within the chicken gut microbiome revealed by metagenomics and culture.</title>
        <authorList>
            <person name="Gilroy R."/>
            <person name="Ravi A."/>
            <person name="Getino M."/>
            <person name="Pursley I."/>
            <person name="Horton D.L."/>
            <person name="Alikhan N.F."/>
            <person name="Baker D."/>
            <person name="Gharbi K."/>
            <person name="Hall N."/>
            <person name="Watson M."/>
            <person name="Adriaenssens E.M."/>
            <person name="Foster-Nyarko E."/>
            <person name="Jarju S."/>
            <person name="Secka A."/>
            <person name="Antonio M."/>
            <person name="Oren A."/>
            <person name="Chaudhuri R.R."/>
            <person name="La Ragione R."/>
            <person name="Hildebrand F."/>
            <person name="Pallen M.J."/>
        </authorList>
    </citation>
    <scope>NUCLEOTIDE SEQUENCE</scope>
    <source>
        <strain evidence="1">ChiGjej6B6-1540</strain>
    </source>
</reference>
<dbReference type="GO" id="GO:0008253">
    <property type="term" value="F:5'-nucleotidase activity"/>
    <property type="evidence" value="ECO:0007669"/>
    <property type="project" value="InterPro"/>
</dbReference>
<dbReference type="SFLD" id="SFLDS00003">
    <property type="entry name" value="Haloacid_Dehalogenase"/>
    <property type="match status" value="1"/>
</dbReference>
<dbReference type="InterPro" id="IPR011951">
    <property type="entry name" value="HAD-SF_hydro_IA_YjjG/PynA"/>
</dbReference>
<dbReference type="Gene3D" id="3.40.50.1000">
    <property type="entry name" value="HAD superfamily/HAD-like"/>
    <property type="match status" value="1"/>
</dbReference>
<proteinExistence type="predicted"/>
<dbReference type="EMBL" id="DXGA01000216">
    <property type="protein sequence ID" value="HIW94843.1"/>
    <property type="molecule type" value="Genomic_DNA"/>
</dbReference>
<name>A0A9D1UPH3_9FIRM</name>
<dbReference type="Proteomes" id="UP000824192">
    <property type="component" value="Unassembled WGS sequence"/>
</dbReference>
<dbReference type="InterPro" id="IPR036412">
    <property type="entry name" value="HAD-like_sf"/>
</dbReference>
<dbReference type="InterPro" id="IPR052550">
    <property type="entry name" value="Pyrimidine_5'-ntase_YjjG"/>
</dbReference>
<dbReference type="NCBIfam" id="TIGR01549">
    <property type="entry name" value="HAD-SF-IA-v1"/>
    <property type="match status" value="1"/>
</dbReference>
<dbReference type="Gene3D" id="1.10.150.240">
    <property type="entry name" value="Putative phosphatase, domain 2"/>
    <property type="match status" value="1"/>
</dbReference>
<organism evidence="1 2">
    <name type="scientific">Candidatus Flavonifractor merdipullorum</name>
    <dbReference type="NCBI Taxonomy" id="2838590"/>
    <lineage>
        <taxon>Bacteria</taxon>
        <taxon>Bacillati</taxon>
        <taxon>Bacillota</taxon>
        <taxon>Clostridia</taxon>
        <taxon>Eubacteriales</taxon>
        <taxon>Oscillospiraceae</taxon>
        <taxon>Flavonifractor</taxon>
    </lineage>
</organism>
<dbReference type="NCBIfam" id="TIGR01509">
    <property type="entry name" value="HAD-SF-IA-v3"/>
    <property type="match status" value="1"/>
</dbReference>
<dbReference type="InterPro" id="IPR023214">
    <property type="entry name" value="HAD_sf"/>
</dbReference>